<reference evidence="1 2" key="1">
    <citation type="submission" date="2020-11" db="EMBL/GenBank/DDBJ databases">
        <authorList>
            <person name="Kim M.K."/>
        </authorList>
    </citation>
    <scope>NUCLEOTIDE SEQUENCE [LARGE SCALE GENOMIC DNA]</scope>
    <source>
        <strain evidence="1 2">BT662</strain>
    </source>
</reference>
<dbReference type="EMBL" id="JADQDM010000016">
    <property type="protein sequence ID" value="MBF9223581.1"/>
    <property type="molecule type" value="Genomic_DNA"/>
</dbReference>
<sequence>MRKYLLLLTLSAVLVAVAFKPVRRAYSYAFGQMAADRQRLRNGDLIFQTSKSEQSLAIQLATHSSYSHCGLVCQQNGEWMVLEAIQPVKFTSLRKWVIRGKGDHYVVKRLRDADKALTPQAWQRMLAAGQAMLGRDYDLAFGWSNDRIYCSELIWKVYEQGLGRQVGQLRHLRDFDLSNPVVKAKLTERYGRNLPLNETVISPVSIFNSPELVTVLSR</sequence>
<dbReference type="Gene3D" id="3.90.1720.10">
    <property type="entry name" value="endopeptidase domain like (from Nostoc punctiforme)"/>
    <property type="match status" value="1"/>
</dbReference>
<dbReference type="SUPFAM" id="SSF54001">
    <property type="entry name" value="Cysteine proteinases"/>
    <property type="match status" value="1"/>
</dbReference>
<organism evidence="1 2">
    <name type="scientific">Hymenobacter ruricola</name>
    <dbReference type="NCBI Taxonomy" id="2791023"/>
    <lineage>
        <taxon>Bacteria</taxon>
        <taxon>Pseudomonadati</taxon>
        <taxon>Bacteroidota</taxon>
        <taxon>Cytophagia</taxon>
        <taxon>Cytophagales</taxon>
        <taxon>Hymenobacteraceae</taxon>
        <taxon>Hymenobacter</taxon>
    </lineage>
</organism>
<protein>
    <submittedName>
        <fullName evidence="1">YiiX family permuted papain-like enzyme</fullName>
    </submittedName>
</protein>
<gene>
    <name evidence="1" type="ORF">I2H31_20920</name>
</gene>
<dbReference type="Proteomes" id="UP000618931">
    <property type="component" value="Unassembled WGS sequence"/>
</dbReference>
<keyword evidence="2" id="KW-1185">Reference proteome</keyword>
<dbReference type="InterPro" id="IPR024453">
    <property type="entry name" value="Peptidase_C92"/>
</dbReference>
<dbReference type="Pfam" id="PF05708">
    <property type="entry name" value="Peptidase_C92"/>
    <property type="match status" value="1"/>
</dbReference>
<evidence type="ECO:0000313" key="1">
    <source>
        <dbReference type="EMBL" id="MBF9223581.1"/>
    </source>
</evidence>
<comment type="caution">
    <text evidence="1">The sequence shown here is derived from an EMBL/GenBank/DDBJ whole genome shotgun (WGS) entry which is preliminary data.</text>
</comment>
<evidence type="ECO:0000313" key="2">
    <source>
        <dbReference type="Proteomes" id="UP000618931"/>
    </source>
</evidence>
<proteinExistence type="predicted"/>
<dbReference type="NCBIfam" id="NF007458">
    <property type="entry name" value="PRK10030.1"/>
    <property type="match status" value="1"/>
</dbReference>
<name>A0ABS0I9Y4_9BACT</name>
<dbReference type="InterPro" id="IPR038765">
    <property type="entry name" value="Papain-like_cys_pep_sf"/>
</dbReference>
<accession>A0ABS0I9Y4</accession>